<feature type="binding site" evidence="8">
    <location>
        <position position="160"/>
    </location>
    <ligand>
        <name>Zn(2+)</name>
        <dbReference type="ChEBI" id="CHEBI:29105"/>
        <note>catalytic</note>
    </ligand>
</feature>
<keyword evidence="6 8" id="KW-0862">Zinc</keyword>
<dbReference type="InterPro" id="IPR016193">
    <property type="entry name" value="Cytidine_deaminase-like"/>
</dbReference>
<evidence type="ECO:0000256" key="2">
    <source>
        <dbReference type="ARBA" id="ARBA00011738"/>
    </source>
</evidence>
<accession>A0A4R3YMZ3</accession>
<keyword evidence="5 8" id="KW-0378">Hydrolase</keyword>
<evidence type="ECO:0000313" key="11">
    <source>
        <dbReference type="Proteomes" id="UP000295719"/>
    </source>
</evidence>
<dbReference type="NCBIfam" id="NF008113">
    <property type="entry name" value="PRK10860.1"/>
    <property type="match status" value="1"/>
</dbReference>
<dbReference type="GO" id="GO:0052717">
    <property type="term" value="F:tRNA-specific adenosine-34 deaminase activity"/>
    <property type="evidence" value="ECO:0007669"/>
    <property type="project" value="UniProtKB-UniRule"/>
</dbReference>
<gene>
    <name evidence="8" type="primary">tadA</name>
    <name evidence="10" type="ORF">EDC52_11337</name>
</gene>
<dbReference type="Pfam" id="PF00383">
    <property type="entry name" value="dCMP_cyt_deam_1"/>
    <property type="match status" value="1"/>
</dbReference>
<feature type="binding site" evidence="8">
    <location>
        <position position="157"/>
    </location>
    <ligand>
        <name>Zn(2+)</name>
        <dbReference type="ChEBI" id="CHEBI:29105"/>
        <note>catalytic</note>
    </ligand>
</feature>
<keyword evidence="11" id="KW-1185">Reference proteome</keyword>
<dbReference type="GO" id="GO:0008270">
    <property type="term" value="F:zinc ion binding"/>
    <property type="evidence" value="ECO:0007669"/>
    <property type="project" value="UniProtKB-UniRule"/>
</dbReference>
<evidence type="ECO:0000256" key="4">
    <source>
        <dbReference type="ARBA" id="ARBA00022723"/>
    </source>
</evidence>
<comment type="caution">
    <text evidence="10">The sequence shown here is derived from an EMBL/GenBank/DDBJ whole genome shotgun (WGS) entry which is preliminary data.</text>
</comment>
<dbReference type="FunFam" id="3.40.140.10:FF:000005">
    <property type="entry name" value="tRNA-specific adenosine deaminase"/>
    <property type="match status" value="1"/>
</dbReference>
<comment type="function">
    <text evidence="8">Catalyzes the deamination of adenosine to inosine at the wobble position 34 of tRNA(Arg2).</text>
</comment>
<dbReference type="Proteomes" id="UP000295719">
    <property type="component" value="Unassembled WGS sequence"/>
</dbReference>
<sequence length="238" mass="25593">MIFNTITAERFFTAERGLTVPGQTNSADTAQLLDDEGHPVKEAVINETGETNTCLVISDTQALEQMTSGHGDEQDQQDSVWMRHALALADRAESEGEVPVGAVLVLNGAIIGEGWNRSIAGHDPTAHAEVMALREAGARLGNYRLLEATLYVTLEPCVMCAGAIIHGRVKRVVYGASDFKTGAAGSLLDILAHPGMNHRPCVTAGVLGDACADQLSSFFKRRRAQHKAERQRGMLSSR</sequence>
<dbReference type="InterPro" id="IPR028883">
    <property type="entry name" value="tRNA_aden_deaminase"/>
</dbReference>
<keyword evidence="4 8" id="KW-0479">Metal-binding</keyword>
<comment type="similarity">
    <text evidence="1">Belongs to the cytidine and deoxycytidylate deaminase family. ADAT2 subfamily.</text>
</comment>
<dbReference type="GO" id="GO:0002100">
    <property type="term" value="P:tRNA wobble adenosine to inosine editing"/>
    <property type="evidence" value="ECO:0007669"/>
    <property type="project" value="UniProtKB-UniRule"/>
</dbReference>
<comment type="cofactor">
    <cofactor evidence="8">
        <name>Zn(2+)</name>
        <dbReference type="ChEBI" id="CHEBI:29105"/>
    </cofactor>
    <text evidence="8">Binds 1 zinc ion per subunit.</text>
</comment>
<comment type="subunit">
    <text evidence="2 8">Homodimer.</text>
</comment>
<dbReference type="HAMAP" id="MF_00972">
    <property type="entry name" value="tRNA_aden_deaminase"/>
    <property type="match status" value="1"/>
</dbReference>
<dbReference type="InterPro" id="IPR002125">
    <property type="entry name" value="CMP_dCMP_dom"/>
</dbReference>
<evidence type="ECO:0000259" key="9">
    <source>
        <dbReference type="PROSITE" id="PS51747"/>
    </source>
</evidence>
<evidence type="ECO:0000256" key="6">
    <source>
        <dbReference type="ARBA" id="ARBA00022833"/>
    </source>
</evidence>
<keyword evidence="3 8" id="KW-0819">tRNA processing</keyword>
<evidence type="ECO:0000256" key="7">
    <source>
        <dbReference type="ARBA" id="ARBA00048045"/>
    </source>
</evidence>
<dbReference type="PANTHER" id="PTHR11079">
    <property type="entry name" value="CYTOSINE DEAMINASE FAMILY MEMBER"/>
    <property type="match status" value="1"/>
</dbReference>
<evidence type="ECO:0000313" key="10">
    <source>
        <dbReference type="EMBL" id="TCV92213.1"/>
    </source>
</evidence>
<evidence type="ECO:0000256" key="1">
    <source>
        <dbReference type="ARBA" id="ARBA00010669"/>
    </source>
</evidence>
<feature type="active site" description="Proton donor" evidence="8">
    <location>
        <position position="129"/>
    </location>
</feature>
<dbReference type="CDD" id="cd01285">
    <property type="entry name" value="nucleoside_deaminase"/>
    <property type="match status" value="1"/>
</dbReference>
<organism evidence="10 11">
    <name type="scientific">Biostraticola tofi</name>
    <dbReference type="NCBI Taxonomy" id="466109"/>
    <lineage>
        <taxon>Bacteria</taxon>
        <taxon>Pseudomonadati</taxon>
        <taxon>Pseudomonadota</taxon>
        <taxon>Gammaproteobacteria</taxon>
        <taxon>Enterobacterales</taxon>
        <taxon>Bruguierivoracaceae</taxon>
        <taxon>Biostraticola</taxon>
    </lineage>
</organism>
<feature type="domain" description="CMP/dCMP-type deaminase" evidence="9">
    <location>
        <begin position="76"/>
        <end position="187"/>
    </location>
</feature>
<evidence type="ECO:0000256" key="8">
    <source>
        <dbReference type="HAMAP-Rule" id="MF_00972"/>
    </source>
</evidence>
<dbReference type="AlphaFoldDB" id="A0A4R3YMZ3"/>
<dbReference type="InterPro" id="IPR016192">
    <property type="entry name" value="APOBEC/CMP_deaminase_Zn-bd"/>
</dbReference>
<proteinExistence type="inferred from homology"/>
<dbReference type="Gene3D" id="3.40.140.10">
    <property type="entry name" value="Cytidine Deaminase, domain 2"/>
    <property type="match status" value="1"/>
</dbReference>
<dbReference type="EMBL" id="SMCR01000013">
    <property type="protein sequence ID" value="TCV92213.1"/>
    <property type="molecule type" value="Genomic_DNA"/>
</dbReference>
<comment type="catalytic activity">
    <reaction evidence="7 8">
        <text>adenosine(34) in tRNA + H2O + H(+) = inosine(34) in tRNA + NH4(+)</text>
        <dbReference type="Rhea" id="RHEA:43168"/>
        <dbReference type="Rhea" id="RHEA-COMP:10373"/>
        <dbReference type="Rhea" id="RHEA-COMP:10374"/>
        <dbReference type="ChEBI" id="CHEBI:15377"/>
        <dbReference type="ChEBI" id="CHEBI:15378"/>
        <dbReference type="ChEBI" id="CHEBI:28938"/>
        <dbReference type="ChEBI" id="CHEBI:74411"/>
        <dbReference type="ChEBI" id="CHEBI:82852"/>
        <dbReference type="EC" id="3.5.4.33"/>
    </reaction>
</comment>
<dbReference type="SUPFAM" id="SSF53927">
    <property type="entry name" value="Cytidine deaminase-like"/>
    <property type="match status" value="1"/>
</dbReference>
<protein>
    <recommendedName>
        <fullName evidence="8">tRNA-specific adenosine deaminase</fullName>
        <ecNumber evidence="8">3.5.4.33</ecNumber>
    </recommendedName>
</protein>
<dbReference type="PROSITE" id="PS00903">
    <property type="entry name" value="CYT_DCMP_DEAMINASES_1"/>
    <property type="match status" value="1"/>
</dbReference>
<evidence type="ECO:0000256" key="3">
    <source>
        <dbReference type="ARBA" id="ARBA00022694"/>
    </source>
</evidence>
<dbReference type="EC" id="3.5.4.33" evidence="8"/>
<dbReference type="PANTHER" id="PTHR11079:SF202">
    <property type="entry name" value="TRNA-SPECIFIC ADENOSINE DEAMINASE"/>
    <property type="match status" value="1"/>
</dbReference>
<feature type="binding site" evidence="8">
    <location>
        <position position="127"/>
    </location>
    <ligand>
        <name>Zn(2+)</name>
        <dbReference type="ChEBI" id="CHEBI:29105"/>
        <note>catalytic</note>
    </ligand>
</feature>
<reference evidence="10 11" key="1">
    <citation type="submission" date="2019-03" db="EMBL/GenBank/DDBJ databases">
        <title>Genomic Encyclopedia of Type Strains, Phase IV (KMG-IV): sequencing the most valuable type-strain genomes for metagenomic binning, comparative biology and taxonomic classification.</title>
        <authorList>
            <person name="Goeker M."/>
        </authorList>
    </citation>
    <scope>NUCLEOTIDE SEQUENCE [LARGE SCALE GENOMIC DNA]</scope>
    <source>
        <strain evidence="10 11">DSM 19580</strain>
    </source>
</reference>
<evidence type="ECO:0000256" key="5">
    <source>
        <dbReference type="ARBA" id="ARBA00022801"/>
    </source>
</evidence>
<dbReference type="PROSITE" id="PS51747">
    <property type="entry name" value="CYT_DCMP_DEAMINASES_2"/>
    <property type="match status" value="1"/>
</dbReference>
<name>A0A4R3YMZ3_9GAMM</name>